<feature type="binding site" evidence="4">
    <location>
        <position position="44"/>
    </location>
    <ligand>
        <name>ATP</name>
        <dbReference type="ChEBI" id="CHEBI:30616"/>
    </ligand>
</feature>
<sequence>MSNWAPGHQLKDSRYIIRKILGKGGFGIAYWVLDTKLSRDVVIKTLNPELKAQAYFEKLQQDFYHEARCLSRCSHPHIVQIYDFFSESGLECIVMQYIPGDNLNDRAFRGITQQEALNYIHQISAALQVVHKNNLVHRDVKPANIIIQPSNNEAVLIDFGIAREVDIKIKTRALTECFAPIEQYSVDAPQEAYTDIYALAATLYFLLTKQKPVDSQTRYFHINQSGKDPLISPQQLNPRISPYTNNAILQGMKIFAAERPQSIIEWLNLLDKAQKKEVSPINLTSVLQTTLPQTTIRENTTLFNNRDNQQQFNSTSTNRQITNLPWIIAGIATLALAVIFIVPDKPTNYCQKRGILTICRRIADVPNVPALTQVLYGGSTLFSLLNKLEIARLQKYHPQFKLEHTDKFPSGENPGSSTGIKWLIEGKISFAQTALMMTEEPKLSAKNKGFTLREEPIAYDAEAVCVNSGLTSQMLKSLTLEDLRNIFQGKVTNWQQLGGPDLKITPFRLNRQQKQSYVLVKFQETVLKKQAYGTNVQEFANPTELIKALAETPGSITTLTVSQTINKKEMRVLPIAKDKNSLAVSPCADDKCTAVNKNLIHENYYPQELNGKLYVVIKLDSGFDEQAGIAYANIILSDEGQKMVEEAGFVPFRRVTR</sequence>
<proteinExistence type="predicted"/>
<dbReference type="GO" id="GO:0004672">
    <property type="term" value="F:protein kinase activity"/>
    <property type="evidence" value="ECO:0007669"/>
    <property type="project" value="InterPro"/>
</dbReference>
<keyword evidence="2 4" id="KW-0547">Nucleotide-binding</keyword>
<evidence type="ECO:0000256" key="3">
    <source>
        <dbReference type="ARBA" id="ARBA00022840"/>
    </source>
</evidence>
<dbReference type="InterPro" id="IPR008271">
    <property type="entry name" value="Ser/Thr_kinase_AS"/>
</dbReference>
<comment type="caution">
    <text evidence="7">The sequence shown here is derived from an EMBL/GenBank/DDBJ whole genome shotgun (WGS) entry which is preliminary data.</text>
</comment>
<dbReference type="InterPro" id="IPR024370">
    <property type="entry name" value="PBP_domain"/>
</dbReference>
<evidence type="ECO:0000259" key="6">
    <source>
        <dbReference type="PROSITE" id="PS50011"/>
    </source>
</evidence>
<dbReference type="PANTHER" id="PTHR30570">
    <property type="entry name" value="PERIPLASMIC PHOSPHATE BINDING COMPONENT OF PHOSPHATE ABC TRANSPORTER"/>
    <property type="match status" value="1"/>
</dbReference>
<keyword evidence="5" id="KW-0472">Membrane</keyword>
<dbReference type="Pfam" id="PF12849">
    <property type="entry name" value="PBP_like_2"/>
    <property type="match status" value="1"/>
</dbReference>
<dbReference type="InterPro" id="IPR011009">
    <property type="entry name" value="Kinase-like_dom_sf"/>
</dbReference>
<dbReference type="InterPro" id="IPR000719">
    <property type="entry name" value="Prot_kinase_dom"/>
</dbReference>
<dbReference type="AlphaFoldDB" id="A0A846HBX9"/>
<evidence type="ECO:0000256" key="5">
    <source>
        <dbReference type="SAM" id="Phobius"/>
    </source>
</evidence>
<keyword evidence="8" id="KW-1185">Reference proteome</keyword>
<dbReference type="GO" id="GO:0005524">
    <property type="term" value="F:ATP binding"/>
    <property type="evidence" value="ECO:0007669"/>
    <property type="project" value="UniProtKB-UniRule"/>
</dbReference>
<keyword evidence="3 4" id="KW-0067">ATP-binding</keyword>
<accession>A0A846HBX9</accession>
<evidence type="ECO:0000256" key="2">
    <source>
        <dbReference type="ARBA" id="ARBA00022741"/>
    </source>
</evidence>
<evidence type="ECO:0000313" key="7">
    <source>
        <dbReference type="EMBL" id="NEU74418.1"/>
    </source>
</evidence>
<keyword evidence="5" id="KW-0812">Transmembrane</keyword>
<protein>
    <submittedName>
        <fullName evidence="7">Protein kinase</fullName>
    </submittedName>
</protein>
<feature type="transmembrane region" description="Helical" evidence="5">
    <location>
        <begin position="324"/>
        <end position="343"/>
    </location>
</feature>
<dbReference type="PROSITE" id="PS00108">
    <property type="entry name" value="PROTEIN_KINASE_ST"/>
    <property type="match status" value="1"/>
</dbReference>
<feature type="domain" description="Protein kinase" evidence="6">
    <location>
        <begin position="15"/>
        <end position="291"/>
    </location>
</feature>
<dbReference type="EMBL" id="JTCM02000041">
    <property type="protein sequence ID" value="NEU74418.1"/>
    <property type="molecule type" value="Genomic_DNA"/>
</dbReference>
<dbReference type="SUPFAM" id="SSF56112">
    <property type="entry name" value="Protein kinase-like (PK-like)"/>
    <property type="match status" value="1"/>
</dbReference>
<gene>
    <name evidence="7" type="ORF">PI95_018085</name>
</gene>
<dbReference type="Gene3D" id="1.10.510.10">
    <property type="entry name" value="Transferase(Phosphotransferase) domain 1"/>
    <property type="match status" value="1"/>
</dbReference>
<keyword evidence="7" id="KW-0808">Transferase</keyword>
<dbReference type="Proteomes" id="UP000031549">
    <property type="component" value="Unassembled WGS sequence"/>
</dbReference>
<reference evidence="7 8" key="1">
    <citation type="journal article" date="2015" name="Genome Announc.">
        <title>Draft Genome Sequence of Cyanobacterium Hassallia byssoidea Strain VB512170, Isolated from Monuments in India.</title>
        <authorList>
            <person name="Singh D."/>
            <person name="Chandrababunaidu M.M."/>
            <person name="Panda A."/>
            <person name="Sen D."/>
            <person name="Bhattacharyya S."/>
            <person name="Adhikary S.P."/>
            <person name="Tripathy S."/>
        </authorList>
    </citation>
    <scope>NUCLEOTIDE SEQUENCE [LARGE SCALE GENOMIC DNA]</scope>
    <source>
        <strain evidence="7 8">VB512170</strain>
    </source>
</reference>
<organism evidence="7 8">
    <name type="scientific">Hassallia byssoidea VB512170</name>
    <dbReference type="NCBI Taxonomy" id="1304833"/>
    <lineage>
        <taxon>Bacteria</taxon>
        <taxon>Bacillati</taxon>
        <taxon>Cyanobacteriota</taxon>
        <taxon>Cyanophyceae</taxon>
        <taxon>Nostocales</taxon>
        <taxon>Tolypothrichaceae</taxon>
        <taxon>Hassallia</taxon>
    </lineage>
</organism>
<dbReference type="PROSITE" id="PS00107">
    <property type="entry name" value="PROTEIN_KINASE_ATP"/>
    <property type="match status" value="1"/>
</dbReference>
<keyword evidence="1" id="KW-0732">Signal</keyword>
<dbReference type="SUPFAM" id="SSF53850">
    <property type="entry name" value="Periplasmic binding protein-like II"/>
    <property type="match status" value="1"/>
</dbReference>
<name>A0A846HBX9_9CYAN</name>
<dbReference type="CDD" id="cd14014">
    <property type="entry name" value="STKc_PknB_like"/>
    <property type="match status" value="1"/>
</dbReference>
<keyword evidence="7" id="KW-0418">Kinase</keyword>
<evidence type="ECO:0000256" key="4">
    <source>
        <dbReference type="PROSITE-ProRule" id="PRU10141"/>
    </source>
</evidence>
<dbReference type="PROSITE" id="PS50011">
    <property type="entry name" value="PROTEIN_KINASE_DOM"/>
    <property type="match status" value="1"/>
</dbReference>
<keyword evidence="5" id="KW-1133">Transmembrane helix</keyword>
<dbReference type="PANTHER" id="PTHR30570:SF1">
    <property type="entry name" value="PHOSPHATE-BINDING PROTEIN PSTS"/>
    <property type="match status" value="1"/>
</dbReference>
<dbReference type="InterPro" id="IPR017441">
    <property type="entry name" value="Protein_kinase_ATP_BS"/>
</dbReference>
<dbReference type="Pfam" id="PF00069">
    <property type="entry name" value="Pkinase"/>
    <property type="match status" value="1"/>
</dbReference>
<dbReference type="InterPro" id="IPR050811">
    <property type="entry name" value="Phosphate_ABC_transporter"/>
</dbReference>
<evidence type="ECO:0000256" key="1">
    <source>
        <dbReference type="ARBA" id="ARBA00022729"/>
    </source>
</evidence>
<dbReference type="Gene3D" id="3.40.190.10">
    <property type="entry name" value="Periplasmic binding protein-like II"/>
    <property type="match status" value="2"/>
</dbReference>
<dbReference type="SMART" id="SM00220">
    <property type="entry name" value="S_TKc"/>
    <property type="match status" value="1"/>
</dbReference>
<dbReference type="RefSeq" id="WP_052324861.1">
    <property type="nucleotide sequence ID" value="NZ_JTCM02000041.1"/>
</dbReference>
<evidence type="ECO:0000313" key="8">
    <source>
        <dbReference type="Proteomes" id="UP000031549"/>
    </source>
</evidence>